<dbReference type="OrthoDB" id="6254323at2"/>
<dbReference type="InterPro" id="IPR019734">
    <property type="entry name" value="TPR_rpt"/>
</dbReference>
<proteinExistence type="predicted"/>
<dbReference type="Gene3D" id="1.25.40.10">
    <property type="entry name" value="Tetratricopeptide repeat domain"/>
    <property type="match status" value="1"/>
</dbReference>
<sequence>MKRILQRVVPVIAALMLMTACSSNISSASSPKPVMPQMNDGLFVSKSDETPVPTLERLMALTSEQREDLHQFVRREDIAQLPKNKQVREYLLTKLVNFNYEGMNHPASVALAKGSGNCMTLAILTYAVARELGVKAVFQVMHTQPMLLEVTSDLAVTSDHVRTFLYEDDSDNKGFTFSGRSYVVFDYFSDRYDRGGKKIGEQQFIGMLYRNLAADALLDGELNRAFALLKAGVQYTQEYAPLLNMLAIVHRRAGDDETAKEFYRYALNVSESKITLLNNYHYLLTMNGEVEAAERVKSQLLALEDTSPYGWYLMGKEALDEGDNQSAKIYLKKFLHNTPYYHRAYFDLAKAQYALGESAAAKSSLSQALSYAELPESQRQYQAKLTWLNQ</sequence>
<dbReference type="SUPFAM" id="SSF48452">
    <property type="entry name" value="TPR-like"/>
    <property type="match status" value="1"/>
</dbReference>
<comment type="caution">
    <text evidence="2">The sequence shown here is derived from an EMBL/GenBank/DDBJ whole genome shotgun (WGS) entry which is preliminary data.</text>
</comment>
<feature type="signal peptide" evidence="1">
    <location>
        <begin position="1"/>
        <end position="28"/>
    </location>
</feature>
<protein>
    <submittedName>
        <fullName evidence="2">Uncharacterized protein</fullName>
    </submittedName>
</protein>
<keyword evidence="1" id="KW-0732">Signal</keyword>
<feature type="chain" id="PRO_5019252277" evidence="1">
    <location>
        <begin position="29"/>
        <end position="390"/>
    </location>
</feature>
<dbReference type="InterPro" id="IPR011990">
    <property type="entry name" value="TPR-like_helical_dom_sf"/>
</dbReference>
<dbReference type="EMBL" id="RXNU01000003">
    <property type="protein sequence ID" value="RTR39524.1"/>
    <property type="molecule type" value="Genomic_DNA"/>
</dbReference>
<name>A0A431WVQ6_9GAMM</name>
<dbReference type="SMART" id="SM00028">
    <property type="entry name" value="TPR"/>
    <property type="match status" value="3"/>
</dbReference>
<gene>
    <name evidence="2" type="ORF">EKG38_06880</name>
</gene>
<evidence type="ECO:0000256" key="1">
    <source>
        <dbReference type="SAM" id="SignalP"/>
    </source>
</evidence>
<evidence type="ECO:0000313" key="2">
    <source>
        <dbReference type="EMBL" id="RTR39524.1"/>
    </source>
</evidence>
<dbReference type="RefSeq" id="WP_126519548.1">
    <property type="nucleotide sequence ID" value="NZ_RXNU01000003.1"/>
</dbReference>
<reference evidence="2 3" key="1">
    <citation type="submission" date="2018-12" db="EMBL/GenBank/DDBJ databases">
        <authorList>
            <person name="Yu L."/>
        </authorList>
    </citation>
    <scope>NUCLEOTIDE SEQUENCE [LARGE SCALE GENOMIC DNA]</scope>
    <source>
        <strain evidence="2 3">HAW-EB2</strain>
    </source>
</reference>
<keyword evidence="3" id="KW-1185">Reference proteome</keyword>
<dbReference type="AlphaFoldDB" id="A0A431WVQ6"/>
<dbReference type="Pfam" id="PF13181">
    <property type="entry name" value="TPR_8"/>
    <property type="match status" value="1"/>
</dbReference>
<evidence type="ECO:0000313" key="3">
    <source>
        <dbReference type="Proteomes" id="UP000267448"/>
    </source>
</evidence>
<accession>A0A431WVQ6</accession>
<dbReference type="Proteomes" id="UP000267448">
    <property type="component" value="Unassembled WGS sequence"/>
</dbReference>
<organism evidence="2 3">
    <name type="scientific">Shewanella canadensis</name>
    <dbReference type="NCBI Taxonomy" id="271096"/>
    <lineage>
        <taxon>Bacteria</taxon>
        <taxon>Pseudomonadati</taxon>
        <taxon>Pseudomonadota</taxon>
        <taxon>Gammaproteobacteria</taxon>
        <taxon>Alteromonadales</taxon>
        <taxon>Shewanellaceae</taxon>
        <taxon>Shewanella</taxon>
    </lineage>
</organism>
<dbReference type="PROSITE" id="PS51257">
    <property type="entry name" value="PROKAR_LIPOPROTEIN"/>
    <property type="match status" value="1"/>
</dbReference>